<dbReference type="Gene3D" id="2.10.25.10">
    <property type="entry name" value="Laminin"/>
    <property type="match status" value="4"/>
</dbReference>
<dbReference type="CDD" id="cd19941">
    <property type="entry name" value="TIL"/>
    <property type="match status" value="4"/>
</dbReference>
<dbReference type="PANTHER" id="PTHR11339:SF228">
    <property type="entry name" value="OTOGELIN"/>
    <property type="match status" value="1"/>
</dbReference>
<keyword evidence="4" id="KW-0325">Glycoprotein</keyword>
<organism evidence="10 11">
    <name type="scientific">Callorhinchus milii</name>
    <name type="common">Ghost shark</name>
    <dbReference type="NCBI Taxonomy" id="7868"/>
    <lineage>
        <taxon>Eukaryota</taxon>
        <taxon>Metazoa</taxon>
        <taxon>Chordata</taxon>
        <taxon>Craniata</taxon>
        <taxon>Vertebrata</taxon>
        <taxon>Chondrichthyes</taxon>
        <taxon>Holocephali</taxon>
        <taxon>Chimaeriformes</taxon>
        <taxon>Callorhinchidae</taxon>
        <taxon>Callorhinchus</taxon>
    </lineage>
</organism>
<dbReference type="InterPro" id="IPR058755">
    <property type="entry name" value="Fn1-VW_OTOGL"/>
</dbReference>
<reference evidence="11" key="1">
    <citation type="journal article" date="2006" name="Science">
        <title>Ancient noncoding elements conserved in the human genome.</title>
        <authorList>
            <person name="Venkatesh B."/>
            <person name="Kirkness E.F."/>
            <person name="Loh Y.H."/>
            <person name="Halpern A.L."/>
            <person name="Lee A.P."/>
            <person name="Johnson J."/>
            <person name="Dandona N."/>
            <person name="Viswanathan L.D."/>
            <person name="Tay A."/>
            <person name="Venter J.C."/>
            <person name="Strausberg R.L."/>
            <person name="Brenner S."/>
        </authorList>
    </citation>
    <scope>NUCLEOTIDE SEQUENCE [LARGE SCALE GENOMIC DNA]</scope>
</reference>
<evidence type="ECO:0000313" key="10">
    <source>
        <dbReference type="Ensembl" id="ENSCMIP00000027701.1"/>
    </source>
</evidence>
<dbReference type="Pfam" id="PF25962">
    <property type="entry name" value="TIL_OTOGL_Mucin"/>
    <property type="match status" value="1"/>
</dbReference>
<reference evidence="11" key="3">
    <citation type="journal article" date="2014" name="Nature">
        <title>Elephant shark genome provides unique insights into gnathostome evolution.</title>
        <authorList>
            <consortium name="International Elephant Shark Genome Sequencing Consortium"/>
            <person name="Venkatesh B."/>
            <person name="Lee A.P."/>
            <person name="Ravi V."/>
            <person name="Maurya A.K."/>
            <person name="Lian M.M."/>
            <person name="Swann J.B."/>
            <person name="Ohta Y."/>
            <person name="Flajnik M.F."/>
            <person name="Sutoh Y."/>
            <person name="Kasahara M."/>
            <person name="Hoon S."/>
            <person name="Gangu V."/>
            <person name="Roy S.W."/>
            <person name="Irimia M."/>
            <person name="Korzh V."/>
            <person name="Kondrychyn I."/>
            <person name="Lim Z.W."/>
            <person name="Tay B.H."/>
            <person name="Tohari S."/>
            <person name="Kong K.W."/>
            <person name="Ho S."/>
            <person name="Lorente-Galdos B."/>
            <person name="Quilez J."/>
            <person name="Marques-Bonet T."/>
            <person name="Raney B.J."/>
            <person name="Ingham P.W."/>
            <person name="Tay A."/>
            <person name="Hillier L.W."/>
            <person name="Minx P."/>
            <person name="Boehm T."/>
            <person name="Wilson R.K."/>
            <person name="Brenner S."/>
            <person name="Warren W.C."/>
        </authorList>
    </citation>
    <scope>NUCLEOTIDE SEQUENCE [LARGE SCALE GENOMIC DNA]</scope>
</reference>
<dbReference type="InterPro" id="IPR007934">
    <property type="entry name" value="AbfB_ABD"/>
</dbReference>
<dbReference type="Ensembl" id="ENSCMIT00000028142.1">
    <property type="protein sequence ID" value="ENSCMIP00000027701.1"/>
    <property type="gene ID" value="ENSCMIG00000012027.1"/>
</dbReference>
<feature type="region of interest" description="Disordered" evidence="7">
    <location>
        <begin position="1509"/>
        <end position="1533"/>
    </location>
</feature>
<reference evidence="11" key="2">
    <citation type="journal article" date="2007" name="PLoS Biol.">
        <title>Survey sequencing and comparative analysis of the elephant shark (Callorhinchus milii) genome.</title>
        <authorList>
            <person name="Venkatesh B."/>
            <person name="Kirkness E.F."/>
            <person name="Loh Y.H."/>
            <person name="Halpern A.L."/>
            <person name="Lee A.P."/>
            <person name="Johnson J."/>
            <person name="Dandona N."/>
            <person name="Viswanathan L.D."/>
            <person name="Tay A."/>
            <person name="Venter J.C."/>
            <person name="Strausberg R.L."/>
            <person name="Brenner S."/>
        </authorList>
    </citation>
    <scope>NUCLEOTIDE SEQUENCE [LARGE SCALE GENOMIC DNA]</scope>
</reference>
<feature type="domain" description="VWFD" evidence="9">
    <location>
        <begin position="798"/>
        <end position="966"/>
    </location>
</feature>
<dbReference type="GO" id="GO:0005615">
    <property type="term" value="C:extracellular space"/>
    <property type="evidence" value="ECO:0007669"/>
    <property type="project" value="TreeGrafter"/>
</dbReference>
<evidence type="ECO:0000256" key="6">
    <source>
        <dbReference type="PROSITE-ProRule" id="PRU00039"/>
    </source>
</evidence>
<dbReference type="InterPro" id="IPR002919">
    <property type="entry name" value="TIL_dom"/>
</dbReference>
<dbReference type="SUPFAM" id="SSF57603">
    <property type="entry name" value="FnI-like domain"/>
    <property type="match status" value="1"/>
</dbReference>
<dbReference type="Proteomes" id="UP000314986">
    <property type="component" value="Unassembled WGS sequence"/>
</dbReference>
<dbReference type="GeneTree" id="ENSGT00940000157490"/>
<feature type="compositionally biased region" description="Low complexity" evidence="7">
    <location>
        <begin position="1356"/>
        <end position="1375"/>
    </location>
</feature>
<dbReference type="GO" id="GO:0031012">
    <property type="term" value="C:extracellular matrix"/>
    <property type="evidence" value="ECO:0007669"/>
    <property type="project" value="TreeGrafter"/>
</dbReference>
<feature type="compositionally biased region" description="Low complexity" evidence="7">
    <location>
        <begin position="1555"/>
        <end position="1565"/>
    </location>
</feature>
<dbReference type="GO" id="GO:0046373">
    <property type="term" value="P:L-arabinose metabolic process"/>
    <property type="evidence" value="ECO:0007669"/>
    <property type="project" value="InterPro"/>
</dbReference>
<dbReference type="SMART" id="SM00832">
    <property type="entry name" value="C8"/>
    <property type="match status" value="4"/>
</dbReference>
<dbReference type="Pfam" id="PF05270">
    <property type="entry name" value="AbfB"/>
    <property type="match status" value="1"/>
</dbReference>
<dbReference type="PROSITE" id="PS01225">
    <property type="entry name" value="CTCK_2"/>
    <property type="match status" value="1"/>
</dbReference>
<evidence type="ECO:0000259" key="9">
    <source>
        <dbReference type="PROSITE" id="PS51233"/>
    </source>
</evidence>
<feature type="compositionally biased region" description="Low complexity" evidence="7">
    <location>
        <begin position="1459"/>
        <end position="1485"/>
    </location>
</feature>
<feature type="domain" description="VWFD" evidence="9">
    <location>
        <begin position="1922"/>
        <end position="2086"/>
    </location>
</feature>
<dbReference type="Pfam" id="PF25960">
    <property type="entry name" value="Fn1-VW_OTOGL"/>
    <property type="match status" value="1"/>
</dbReference>
<reference evidence="10" key="4">
    <citation type="submission" date="2025-08" db="UniProtKB">
        <authorList>
            <consortium name="Ensembl"/>
        </authorList>
    </citation>
    <scope>IDENTIFICATION</scope>
</reference>
<dbReference type="PANTHER" id="PTHR11339">
    <property type="entry name" value="EXTRACELLULAR MATRIX GLYCOPROTEIN RELATED"/>
    <property type="match status" value="1"/>
</dbReference>
<feature type="compositionally biased region" description="Polar residues" evidence="7">
    <location>
        <begin position="1332"/>
        <end position="1345"/>
    </location>
</feature>
<dbReference type="Pfam" id="PF01826">
    <property type="entry name" value="TIL"/>
    <property type="match status" value="3"/>
</dbReference>
<evidence type="ECO:0000259" key="8">
    <source>
        <dbReference type="PROSITE" id="PS01225"/>
    </source>
</evidence>
<feature type="domain" description="CTCK" evidence="8">
    <location>
        <begin position="2635"/>
        <end position="2720"/>
    </location>
</feature>
<dbReference type="InterPro" id="IPR050780">
    <property type="entry name" value="Mucin_vWF_Thrombospondin_sf"/>
</dbReference>
<feature type="domain" description="VWFD" evidence="9">
    <location>
        <begin position="349"/>
        <end position="525"/>
    </location>
</feature>
<dbReference type="SMART" id="SM00041">
    <property type="entry name" value="CT"/>
    <property type="match status" value="1"/>
</dbReference>
<evidence type="ECO:0000256" key="2">
    <source>
        <dbReference type="ARBA" id="ARBA00022525"/>
    </source>
</evidence>
<keyword evidence="11" id="KW-1185">Reference proteome</keyword>
<feature type="compositionally biased region" description="Polar residues" evidence="7">
    <location>
        <begin position="1283"/>
        <end position="1303"/>
    </location>
</feature>
<feature type="region of interest" description="Disordered" evidence="7">
    <location>
        <begin position="1551"/>
        <end position="1604"/>
    </location>
</feature>
<feature type="compositionally biased region" description="Polar residues" evidence="7">
    <location>
        <begin position="1827"/>
        <end position="1848"/>
    </location>
</feature>
<dbReference type="STRING" id="7868.ENSCMIP00000027701"/>
<feature type="disulfide bond" evidence="6">
    <location>
        <begin position="2649"/>
        <end position="2698"/>
    </location>
</feature>
<dbReference type="PROSITE" id="PS51233">
    <property type="entry name" value="VWFD"/>
    <property type="match status" value="4"/>
</dbReference>
<feature type="region of interest" description="Disordered" evidence="7">
    <location>
        <begin position="1332"/>
        <end position="1404"/>
    </location>
</feature>
<feature type="domain" description="VWFD" evidence="9">
    <location>
        <begin position="1"/>
        <end position="170"/>
    </location>
</feature>
<proteinExistence type="inferred from homology"/>
<evidence type="ECO:0000256" key="7">
    <source>
        <dbReference type="SAM" id="MobiDB-lite"/>
    </source>
</evidence>
<feature type="region of interest" description="Disordered" evidence="7">
    <location>
        <begin position="1827"/>
        <end position="1849"/>
    </location>
</feature>
<dbReference type="InterPro" id="IPR036084">
    <property type="entry name" value="Ser_inhib-like_sf"/>
</dbReference>
<protein>
    <submittedName>
        <fullName evidence="10">Otogelin</fullName>
    </submittedName>
</protein>
<dbReference type="GO" id="GO:0046556">
    <property type="term" value="F:alpha-L-arabinofuranosidase activity"/>
    <property type="evidence" value="ECO:0007669"/>
    <property type="project" value="InterPro"/>
</dbReference>
<feature type="region of interest" description="Disordered" evidence="7">
    <location>
        <begin position="1282"/>
        <end position="1314"/>
    </location>
</feature>
<evidence type="ECO:0000256" key="1">
    <source>
        <dbReference type="ARBA" id="ARBA00004613"/>
    </source>
</evidence>
<reference evidence="10" key="5">
    <citation type="submission" date="2025-09" db="UniProtKB">
        <authorList>
            <consortium name="Ensembl"/>
        </authorList>
    </citation>
    <scope>IDENTIFICATION</scope>
</reference>
<comment type="caution">
    <text evidence="6">Lacks conserved residue(s) required for the propagation of feature annotation.</text>
</comment>
<keyword evidence="2" id="KW-0964">Secreted</keyword>
<dbReference type="InterPro" id="IPR006207">
    <property type="entry name" value="Cys_knot_C"/>
</dbReference>
<name>A0A4W3IJQ2_CALMI</name>
<dbReference type="InterPro" id="IPR014853">
    <property type="entry name" value="VWF/SSPO/ZAN-like_Cys-rich_dom"/>
</dbReference>
<sequence length="2720" mass="297083">NYETFDGLYYYYPGNCTYTLVRECQQSEHSFLIQIHNDPACKSSSYSCQRSVSLYFPYEGEILLQKYQVIHDGQSVQLPFERGNVKFEKIAGYILATQHREFSLAWDGTSGVYIKMTPEYAGRTCGLCGNFNGDMQDDLYTSYGKCILTDKIAIFGNSWMENSPGQKSCHITPINYSPPCSEQNPQIIKNIRNICAILLGDPFTRCHHYVSPYPFVASCLNDLCMFGADDATLCGVLTEYARSCAQADHPLHEWRKLFSHCVMTCEGEFVFRECIDCCPASCEHEKVCIDSEFQCLDGCYCPEGYIYENGSCVRPTECSCVLHGQLFAPGSTVQEVCNSWTCFPIQLKSECSVTGDIHFMTFDKRAYTFQATCQYILAKSRHSGKFAISLQDTHCGTNLDGACIRSVSLVVDEDLKQQLTLTHSGEVYHGNQYRLSLPYRDELFEVTELSSVFVQVKTDFGLRLQYDREGRRLYIEVDGRWKEDTVGLCGTFNGNIQDDFLSAAGMVESTPQLFANSWRISGGCNPSTNIPEVDPCDMHQQAASYATEKCSMMTGELFAPCHQYLSPELYHHQCKADTCKCGESCMCSSLAHYARQCRKHGVVLDFRPHVSECALQCPDTMVYGTCVSFCNRRCQSLSAPETCAGDCAEGCSCPDGTYHSSRAHACVKNECPCYFLGAEYSPGEQFTTANACVCPPGQVYFNCSHSHSETELSRGPECKKTCENLLLNITCSEPSPCLSGCVCPPGLVRHEDECFKPDECPCLWKGKEYFPGDLVTSPCHSCVCQQGTFQCTFQPCPSMCTAYGDRHYKTFDGLLYDFIGACKVYLVKSLGDSHLSIISENTDCYNGAICRKALSVSIGRTFLVFDDDTGHANPSSVIDPRENVHVWKAGSFTVVHFPTEEITLLWDQGTTIHVQVGPRWQGKLSGLCGNFDSKTANEMKTPDHMESPNPQEFGNSWTAMECVNSPDIRNPCNVNPLREPFAKKECGILLSSAFELCHPVVDVTWFYSNCLTDTCACNRGGDCQCFCTSVLAYAHLCCQHGVPIDWRSPTVCREYLLGNGPYTLVTYLDKDTVVAADSSGGVFPATGEFSSLGIMSLFMLTPGLYSPKLQDGSLVSLEAADRPNYFLRAGSEGSLHLTKWQKNQTFHREATFTIHRDAWVSGFNTFESYAKPGFFVHQMKTSLHLMRYNHSEGFRHSTLFRLADADILSPAHSTCEWRYETCASPCFRTCRDPTVTSRTSALQTSKEPSASTSKTTAYTALSEIVTTSTGEVPTLTGVVASRHPTSATGKTTRYPFTTSQSTGKAEPPSKLTTSAPTSYLGAALSTHAMLRSTTEGATVSTSSRVSAERSEMSSATTAHTGGTERTTITTQTPGGIYPMSTAMAKGSAATKESSPAPSPSKTTVYPLLTEAPSIISTAYSASTSAPARGYPRSTGTASIQKSIEYTSSTELVLITTPDYPTSAKPSSTTSATTYPTPTRVSTTSTLKTHPASFTTMWVTKTYPAFSNRTSLSTKGTQTSSSTRSVSIPSTSAGSTALPVWSGLSFVTMITPPSTPKESSSTPKPTVGTSAVSPSITGWGTPRGSLTATPSSVKTSHASSPMPETTISTTFSEAKATVGPVAPGPGVTAVTPHTTPASEIISKTTVSRVTKVTLSATASLSGRTLHTGAPTRPVTTSARPGWVATALEPLGITEPAARVSVATKPSTAAVTETSRSTGLYLTTIKTIAKITTAPAARSTVTPITPAPTSGQLISITRPLSHGGAVSSEYWTVSHKETPSTSVASKWQPSTISTSPAIPSTPHALPLPNATTVTIIAPSTVLTPSPTAFTASRATRPSETSPAAYLSTSKPVAGTTTHSTTHMTTPFLQQQDDCIQHICVDGHLIQVNRSQNCQYNVTPPSCGFLGFAVQVNGDKCCPQWDCPCRCSIFANLHVITFDGSYFGISGAASYVVVSLMNETVTVETSNCFSQQLVSADRQWPLSVSLQLIVNSRYGYTPFRRFDFEIVDTGSMYTILTPAGVSIQWFHSTGIMVIETGTPNKKLTTVGLCGYCDGNPTNDLTLKNGTVLKETDDPVTFVDDWTVPSTRTGMRMSRRLEVNCTTSDCSECFRMLRNETFSVCHSQVSPEMFCELWVRDSVFVSNPCSALAAYVAVCNKFNICIEWRKSDYCPFLCPAHLMYQACVPTCEAKTCQNRIFFPSEDSTCSILSEGCVCPQGTILHRPDSTLCVPEEKCACTDSWGLPRAAGETWSASLDGCCTYRCLENGTINTVDLNCSSVPELACHRLGEVMVNLASDRSCCPQKICVCNQTVCERFAPQCGDGERLVSLYKSNSCCPDYFCECDPDKCESDIPVCQEDQTLIATRTDGSCCLAYICMCGSCSDEIPSCQEGEILTVNDTTTEKCCPSYHCVCETYRCPEFKCPHGTKMVQSWRPDQCCPLRSCECACDTLLKPQCQVGEVLQMDEQHRETTVDQCVCPKYKCVNDHVCVDGGRGVLRPGQTIVEHMADSVCHTTQCTHHHDNVTGFYQLIVTAVNCSSHCNTNQVYIPPTDLTRCCGICKNISCLFNMENGTTAMFEPGASWMFNCVMHNCTEMASGPTLIISPLSCPPFNETECLKIGGSVITYLHGCCKSCKEDVKSCQKVVVRMTIRKNDCRSNRPVNIVSCDGKCPSASIYNYSINTHARFCKCCREIGLQKRTVQLYCSGNSTWVNYTIQEPTECSCQWS</sequence>
<evidence type="ECO:0000256" key="3">
    <source>
        <dbReference type="ARBA" id="ARBA00023157"/>
    </source>
</evidence>
<comment type="subcellular location">
    <subcellularLocation>
        <location evidence="1">Secreted</location>
    </subcellularLocation>
</comment>
<feature type="compositionally biased region" description="Low complexity" evidence="7">
    <location>
        <begin position="1516"/>
        <end position="1531"/>
    </location>
</feature>
<dbReference type="Pfam" id="PF08742">
    <property type="entry name" value="C8"/>
    <property type="match status" value="4"/>
</dbReference>
<dbReference type="SUPFAM" id="SSF110221">
    <property type="entry name" value="AbfB domain"/>
    <property type="match status" value="1"/>
</dbReference>
<feature type="region of interest" description="Disordered" evidence="7">
    <location>
        <begin position="1457"/>
        <end position="1485"/>
    </location>
</feature>
<dbReference type="SUPFAM" id="SSF57567">
    <property type="entry name" value="Serine protease inhibitors"/>
    <property type="match status" value="4"/>
</dbReference>
<dbReference type="SMART" id="SM00216">
    <property type="entry name" value="VWD"/>
    <property type="match status" value="4"/>
</dbReference>
<dbReference type="Pfam" id="PF00094">
    <property type="entry name" value="VWD"/>
    <property type="match status" value="4"/>
</dbReference>
<dbReference type="Gene3D" id="2.80.10.50">
    <property type="match status" value="1"/>
</dbReference>
<accession>A0A4W3IJQ2</accession>
<feature type="compositionally biased region" description="Polar residues" evidence="7">
    <location>
        <begin position="1390"/>
        <end position="1403"/>
    </location>
</feature>
<dbReference type="InterPro" id="IPR058753">
    <property type="entry name" value="TIL_OTOGL_Mucin"/>
</dbReference>
<comment type="similarity">
    <text evidence="5">Belongs to the otogelin family.</text>
</comment>
<feature type="compositionally biased region" description="Polar residues" evidence="7">
    <location>
        <begin position="1566"/>
        <end position="1604"/>
    </location>
</feature>
<evidence type="ECO:0000256" key="5">
    <source>
        <dbReference type="ARBA" id="ARBA00061260"/>
    </source>
</evidence>
<dbReference type="InterPro" id="IPR036195">
    <property type="entry name" value="AbfB_ABD_sf"/>
</dbReference>
<dbReference type="InterPro" id="IPR001846">
    <property type="entry name" value="VWF_type-D"/>
</dbReference>
<evidence type="ECO:0000313" key="11">
    <source>
        <dbReference type="Proteomes" id="UP000314986"/>
    </source>
</evidence>
<evidence type="ECO:0000256" key="4">
    <source>
        <dbReference type="ARBA" id="ARBA00023180"/>
    </source>
</evidence>
<dbReference type="InParanoid" id="A0A4W3IJQ2"/>
<keyword evidence="3 6" id="KW-1015">Disulfide bond</keyword>